<feature type="domain" description="Aminotransferase class V" evidence="1">
    <location>
        <begin position="56"/>
        <end position="368"/>
    </location>
</feature>
<dbReference type="Gene3D" id="3.90.1150.10">
    <property type="entry name" value="Aspartate Aminotransferase, domain 1"/>
    <property type="match status" value="1"/>
</dbReference>
<evidence type="ECO:0000313" key="2">
    <source>
        <dbReference type="EMBL" id="KPK64095.1"/>
    </source>
</evidence>
<organism evidence="2 3">
    <name type="scientific">candidate division WOR_3 bacterium SM23_42</name>
    <dbReference type="NCBI Taxonomy" id="1703779"/>
    <lineage>
        <taxon>Bacteria</taxon>
        <taxon>Bacteria division WOR-3</taxon>
    </lineage>
</organism>
<evidence type="ECO:0000259" key="1">
    <source>
        <dbReference type="Pfam" id="PF00266"/>
    </source>
</evidence>
<dbReference type="Gene3D" id="3.40.640.10">
    <property type="entry name" value="Type I PLP-dependent aspartate aminotransferase-like (Major domain)"/>
    <property type="match status" value="1"/>
</dbReference>
<comment type="caution">
    <text evidence="2">The sequence shown here is derived from an EMBL/GenBank/DDBJ whole genome shotgun (WGS) entry which is preliminary data.</text>
</comment>
<dbReference type="SUPFAM" id="SSF53383">
    <property type="entry name" value="PLP-dependent transferases"/>
    <property type="match status" value="1"/>
</dbReference>
<dbReference type="InterPro" id="IPR015422">
    <property type="entry name" value="PyrdxlP-dep_Trfase_small"/>
</dbReference>
<gene>
    <name evidence="2" type="ORF">AMJ83_03590</name>
</gene>
<dbReference type="PANTHER" id="PTHR43586:SF15">
    <property type="entry name" value="BLR3095 PROTEIN"/>
    <property type="match status" value="1"/>
</dbReference>
<dbReference type="STRING" id="1703779.AMJ83_03590"/>
<reference evidence="2 3" key="1">
    <citation type="journal article" date="2015" name="Microbiome">
        <title>Genomic resolution of linkages in carbon, nitrogen, and sulfur cycling among widespread estuary sediment bacteria.</title>
        <authorList>
            <person name="Baker B.J."/>
            <person name="Lazar C.S."/>
            <person name="Teske A.P."/>
            <person name="Dick G.J."/>
        </authorList>
    </citation>
    <scope>NUCLEOTIDE SEQUENCE [LARGE SCALE GENOMIC DNA]</scope>
    <source>
        <strain evidence="2">SM23_42</strain>
    </source>
</reference>
<name>A0A0S8FTP3_UNCW3</name>
<dbReference type="Proteomes" id="UP000051373">
    <property type="component" value="Unassembled WGS sequence"/>
</dbReference>
<dbReference type="AlphaFoldDB" id="A0A0S8FTP3"/>
<dbReference type="PANTHER" id="PTHR43586">
    <property type="entry name" value="CYSTEINE DESULFURASE"/>
    <property type="match status" value="1"/>
</dbReference>
<dbReference type="PATRIC" id="fig|1703779.3.peg.789"/>
<dbReference type="InterPro" id="IPR015424">
    <property type="entry name" value="PyrdxlP-dep_Trfase"/>
</dbReference>
<evidence type="ECO:0000313" key="3">
    <source>
        <dbReference type="Proteomes" id="UP000051373"/>
    </source>
</evidence>
<protein>
    <recommendedName>
        <fullName evidence="1">Aminotransferase class V domain-containing protein</fullName>
    </recommendedName>
</protein>
<dbReference type="Pfam" id="PF00266">
    <property type="entry name" value="Aminotran_5"/>
    <property type="match status" value="1"/>
</dbReference>
<accession>A0A0S8FTP3</accession>
<dbReference type="InterPro" id="IPR015421">
    <property type="entry name" value="PyrdxlP-dep_Trfase_major"/>
</dbReference>
<sequence>MKKHDLAHYRPLFPITDECVYFNHAGTGPISLPARRAIEQCIETYSKQAEFQIEDYFALLRDVRATVARFINASPAEIAFTHNTSEGVYIALMNLLLKPDDTILVMDEVFPTVRYIVDHNLLHVNKIYASFSGRDPVRVVEETMGKNVKAVVIDYVQFLSGEVFDLARLNDFTKDHGIYLVVDGIQGIGAIEFDVRDYDIDFLACGAAKWLFGPSGAGFLYVNKRTFDALGMQHTGWLGADWPGFEDLTVRPPLFQDARKYEMGTRNIIGISALCENIKVLLEFGMKNVETRILGLRSRLRESFEESGYQILTPKQGRQSGIITARPREGARAVFEYLQKSGVVVSLRNEWIRFSPHFYNTEEEVERVIDAMRRYRRRE</sequence>
<proteinExistence type="predicted"/>
<dbReference type="EMBL" id="LJUJ01000005">
    <property type="protein sequence ID" value="KPK64095.1"/>
    <property type="molecule type" value="Genomic_DNA"/>
</dbReference>
<dbReference type="InterPro" id="IPR000192">
    <property type="entry name" value="Aminotrans_V_dom"/>
</dbReference>